<evidence type="ECO:0000256" key="7">
    <source>
        <dbReference type="ARBA" id="ARBA00022840"/>
    </source>
</evidence>
<dbReference type="GO" id="GO:0003848">
    <property type="term" value="F:2-amino-4-hydroxy-6-hydroxymethyldihydropteridine diphosphokinase activity"/>
    <property type="evidence" value="ECO:0007669"/>
    <property type="project" value="UniProtKB-EC"/>
</dbReference>
<keyword evidence="6" id="KW-0418">Kinase</keyword>
<dbReference type="Proteomes" id="UP000295280">
    <property type="component" value="Unassembled WGS sequence"/>
</dbReference>
<reference evidence="10 11" key="1">
    <citation type="submission" date="2019-01" db="EMBL/GenBank/DDBJ databases">
        <title>Draft genome sequences of the type strains of six Macrococcus species.</title>
        <authorList>
            <person name="Mazhar S."/>
            <person name="Altermann E."/>
            <person name="Hill C."/>
            <person name="Mcauliffe O."/>
        </authorList>
    </citation>
    <scope>NUCLEOTIDE SEQUENCE [LARGE SCALE GENOMIC DNA]</scope>
    <source>
        <strain evidence="10 11">ATCC 51828</strain>
    </source>
</reference>
<dbReference type="PROSITE" id="PS00794">
    <property type="entry name" value="HPPK"/>
    <property type="match status" value="1"/>
</dbReference>
<dbReference type="EC" id="2.7.6.3" evidence="3"/>
<sequence length="159" mass="18022">MSTIYLSLGSNMGDRAEHLRNALHLLSETVQIEEVSAVYETAPVGGVEQADFYNICAAITSERAPEEVLALCQSIEQRLNRVRIVHWGPRTIDLDILMIEDRIIDTEDLKVPHPYMTERSFVLIPLAEIAPDAIHPISNKKIKELVHVDKEVRKTKVRL</sequence>
<evidence type="ECO:0000256" key="6">
    <source>
        <dbReference type="ARBA" id="ARBA00022777"/>
    </source>
</evidence>
<dbReference type="InterPro" id="IPR035907">
    <property type="entry name" value="Hppk_sf"/>
</dbReference>
<dbReference type="PANTHER" id="PTHR43071:SF1">
    <property type="entry name" value="2-AMINO-4-HYDROXY-6-HYDROXYMETHYLDIHYDROPTERIDINE PYROPHOSPHOKINASE"/>
    <property type="match status" value="1"/>
</dbReference>
<evidence type="ECO:0000256" key="3">
    <source>
        <dbReference type="ARBA" id="ARBA00013253"/>
    </source>
</evidence>
<dbReference type="EMBL" id="SCWD01000008">
    <property type="protein sequence ID" value="TDL95300.1"/>
    <property type="molecule type" value="Genomic_DNA"/>
</dbReference>
<organism evidence="10 11">
    <name type="scientific">Macrococcus carouselicus</name>
    <dbReference type="NCBI Taxonomy" id="69969"/>
    <lineage>
        <taxon>Bacteria</taxon>
        <taxon>Bacillati</taxon>
        <taxon>Bacillota</taxon>
        <taxon>Bacilli</taxon>
        <taxon>Bacillales</taxon>
        <taxon>Staphylococcaceae</taxon>
        <taxon>Macrococcus</taxon>
    </lineage>
</organism>
<dbReference type="GO" id="GO:0005524">
    <property type="term" value="F:ATP binding"/>
    <property type="evidence" value="ECO:0007669"/>
    <property type="project" value="UniProtKB-KW"/>
</dbReference>
<evidence type="ECO:0000259" key="9">
    <source>
        <dbReference type="PROSITE" id="PS00794"/>
    </source>
</evidence>
<name>A0A9Q8CB15_9STAP</name>
<dbReference type="GO" id="GO:0016301">
    <property type="term" value="F:kinase activity"/>
    <property type="evidence" value="ECO:0007669"/>
    <property type="project" value="UniProtKB-KW"/>
</dbReference>
<evidence type="ECO:0000256" key="5">
    <source>
        <dbReference type="ARBA" id="ARBA00022741"/>
    </source>
</evidence>
<dbReference type="GO" id="GO:0046656">
    <property type="term" value="P:folic acid biosynthetic process"/>
    <property type="evidence" value="ECO:0007669"/>
    <property type="project" value="UniProtKB-KW"/>
</dbReference>
<comment type="catalytic activity">
    <reaction evidence="1">
        <text>6-hydroxymethyl-7,8-dihydropterin + ATP = (7,8-dihydropterin-6-yl)methyl diphosphate + AMP + H(+)</text>
        <dbReference type="Rhea" id="RHEA:11412"/>
        <dbReference type="ChEBI" id="CHEBI:15378"/>
        <dbReference type="ChEBI" id="CHEBI:30616"/>
        <dbReference type="ChEBI" id="CHEBI:44841"/>
        <dbReference type="ChEBI" id="CHEBI:72950"/>
        <dbReference type="ChEBI" id="CHEBI:456215"/>
        <dbReference type="EC" id="2.7.6.3"/>
    </reaction>
</comment>
<dbReference type="Pfam" id="PF01288">
    <property type="entry name" value="HPPK"/>
    <property type="match status" value="1"/>
</dbReference>
<evidence type="ECO:0000313" key="10">
    <source>
        <dbReference type="EMBL" id="TDL95300.1"/>
    </source>
</evidence>
<keyword evidence="11" id="KW-1185">Reference proteome</keyword>
<evidence type="ECO:0000256" key="8">
    <source>
        <dbReference type="ARBA" id="ARBA00022909"/>
    </source>
</evidence>
<dbReference type="PANTHER" id="PTHR43071">
    <property type="entry name" value="2-AMINO-4-HYDROXY-6-HYDROXYMETHYLDIHYDROPTERIDINE PYROPHOSPHOKINASE"/>
    <property type="match status" value="1"/>
</dbReference>
<evidence type="ECO:0000256" key="1">
    <source>
        <dbReference type="ARBA" id="ARBA00000198"/>
    </source>
</evidence>
<dbReference type="NCBIfam" id="TIGR01498">
    <property type="entry name" value="folK"/>
    <property type="match status" value="1"/>
</dbReference>
<dbReference type="Gene3D" id="3.30.70.560">
    <property type="entry name" value="7,8-Dihydro-6-hydroxymethylpterin-pyrophosphokinase HPPK"/>
    <property type="match status" value="1"/>
</dbReference>
<gene>
    <name evidence="10" type="primary">folK</name>
    <name evidence="10" type="ORF">ERX40_10780</name>
</gene>
<comment type="caution">
    <text evidence="10">The sequence shown here is derived from an EMBL/GenBank/DDBJ whole genome shotgun (WGS) entry which is preliminary data.</text>
</comment>
<accession>A0A9Q8CB15</accession>
<evidence type="ECO:0000256" key="4">
    <source>
        <dbReference type="ARBA" id="ARBA00022679"/>
    </source>
</evidence>
<evidence type="ECO:0000256" key="2">
    <source>
        <dbReference type="ARBA" id="ARBA00005051"/>
    </source>
</evidence>
<keyword evidence="5" id="KW-0547">Nucleotide-binding</keyword>
<dbReference type="InterPro" id="IPR000550">
    <property type="entry name" value="Hppk"/>
</dbReference>
<comment type="pathway">
    <text evidence="2">Cofactor biosynthesis; tetrahydrofolate biosynthesis; 2-amino-4-hydroxy-6-hydroxymethyl-7,8-dihydropteridine diphosphate from 7,8-dihydroneopterin triphosphate: step 4/4.</text>
</comment>
<keyword evidence="4 10" id="KW-0808">Transferase</keyword>
<keyword evidence="8" id="KW-0289">Folate biosynthesis</keyword>
<dbReference type="RefSeq" id="WP_133418501.1">
    <property type="nucleotide sequence ID" value="NZ_SCWD01000008.1"/>
</dbReference>
<protein>
    <recommendedName>
        <fullName evidence="3">2-amino-4-hydroxy-6-hydroxymethyldihydropteridine diphosphokinase</fullName>
        <ecNumber evidence="3">2.7.6.3</ecNumber>
    </recommendedName>
</protein>
<keyword evidence="7" id="KW-0067">ATP-binding</keyword>
<evidence type="ECO:0000313" key="11">
    <source>
        <dbReference type="Proteomes" id="UP000295280"/>
    </source>
</evidence>
<feature type="domain" description="7,8-dihydro-6-hydroxymethylpterin-pyrophosphokinase" evidence="9">
    <location>
        <begin position="86"/>
        <end position="97"/>
    </location>
</feature>
<dbReference type="CDD" id="cd00483">
    <property type="entry name" value="HPPK"/>
    <property type="match status" value="1"/>
</dbReference>
<dbReference type="OrthoDB" id="9808041at2"/>
<proteinExistence type="predicted"/>
<dbReference type="SUPFAM" id="SSF55083">
    <property type="entry name" value="6-hydroxymethyl-7,8-dihydropterin pyrophosphokinase, HPPK"/>
    <property type="match status" value="1"/>
</dbReference>
<dbReference type="AlphaFoldDB" id="A0A9Q8CB15"/>